<reference evidence="5" key="1">
    <citation type="submission" date="2021-07" db="EMBL/GenBank/DDBJ databases">
        <authorList>
            <person name="Catto M.A."/>
            <person name="Jacobson A."/>
            <person name="Kennedy G."/>
            <person name="Labadie P."/>
            <person name="Hunt B.G."/>
            <person name="Srinivasan R."/>
        </authorList>
    </citation>
    <scope>NUCLEOTIDE SEQUENCE</scope>
    <source>
        <strain evidence="5">PL_HMW_Pooled</strain>
        <tissue evidence="5">Head</tissue>
    </source>
</reference>
<comment type="caution">
    <text evidence="5">The sequence shown here is derived from an EMBL/GenBank/DDBJ whole genome shotgun (WGS) entry which is preliminary data.</text>
</comment>
<dbReference type="GO" id="GO:0046872">
    <property type="term" value="F:metal ion binding"/>
    <property type="evidence" value="ECO:0007669"/>
    <property type="project" value="UniProtKB-KW"/>
</dbReference>
<feature type="domain" description="DDE Tnp4" evidence="3">
    <location>
        <begin position="466"/>
        <end position="622"/>
    </location>
</feature>
<keyword evidence="2" id="KW-0479">Metal-binding</keyword>
<dbReference type="AlphaFoldDB" id="A0AAE1HLF2"/>
<evidence type="ECO:0000256" key="2">
    <source>
        <dbReference type="ARBA" id="ARBA00022723"/>
    </source>
</evidence>
<dbReference type="Pfam" id="PF13359">
    <property type="entry name" value="DDE_Tnp_4"/>
    <property type="match status" value="1"/>
</dbReference>
<sequence length="648" mass="72034">MEIPRSTSNVRVEVVGGAGSKATRVCCAKRGDRLPNDNDAVCSCHFLDASSSFSPTVFKRNPMYAHIFRSPEGSKKKPANSRKKLLLPGEPDLLLSSPKKGPIMQGTFSVADSCSDDVLAIPMDTTTGLEPLIDDLNSDNVLIIPLDGNVNCIQTADTTVTTPETPLTAKSSEIVTPEGSANVESTPSISDMKERFLRKMAEGRRLFRSQWEEKKQIKKSLSTLQTHNRLLVKELEEKNNSLSVAISEKKNCETEINRLKTVVASLQEKIINKTTALKKCEETVLQLQLQSKEDQEMLQKVNTKLASVEEALQKSNTAKCTVLRAQRELSEQLTAEKFRLHIENISTLDCKVSHYTGLPNYGTFKWLFSLFNNFTLSYYNFNVESISRENQLFMTLIRLKLGFGLQTLADWFRCSKTTVSNIVLTWVSALHTVLFDGFMGVIPSLAKVQQSLPECFKPFPTCRIVLDCTEVVTAVPKNMRKHNLTYSQYKHRTTFKGLVGVAPNGSCVFASKLYPGSTSDKAVVEDSKVAQVLQPGESVMADKGFLIGDLLPAGVSLIRPPFKTTVQFTEQQVIDSRKISKARVHVERAIERIKRYKILNFIPTCLAPRATMVFQVCCALTNLQKPLIAEVAGVLMEGANSSDEEDLE</sequence>
<dbReference type="PANTHER" id="PTHR23080:SF133">
    <property type="entry name" value="SI:CH211-262I1.5-RELATED"/>
    <property type="match status" value="1"/>
</dbReference>
<reference evidence="5" key="2">
    <citation type="journal article" date="2023" name="BMC Genomics">
        <title>Pest status, molecular evolution, and epigenetic factors derived from the genome assembly of Frankliniella fusca, a thysanopteran phytovirus vector.</title>
        <authorList>
            <person name="Catto M.A."/>
            <person name="Labadie P.E."/>
            <person name="Jacobson A.L."/>
            <person name="Kennedy G.G."/>
            <person name="Srinivasan R."/>
            <person name="Hunt B.G."/>
        </authorList>
    </citation>
    <scope>NUCLEOTIDE SEQUENCE</scope>
    <source>
        <strain evidence="5">PL_HMW_Pooled</strain>
    </source>
</reference>
<evidence type="ECO:0000259" key="4">
    <source>
        <dbReference type="Pfam" id="PF13613"/>
    </source>
</evidence>
<dbReference type="InterPro" id="IPR027805">
    <property type="entry name" value="Transposase_HTH_dom"/>
</dbReference>
<protein>
    <submittedName>
        <fullName evidence="5">Nuclease</fullName>
    </submittedName>
</protein>
<name>A0AAE1HLF2_9NEOP</name>
<evidence type="ECO:0000256" key="1">
    <source>
        <dbReference type="ARBA" id="ARBA00001968"/>
    </source>
</evidence>
<dbReference type="Pfam" id="PF13613">
    <property type="entry name" value="HTH_Tnp_4"/>
    <property type="match status" value="1"/>
</dbReference>
<evidence type="ECO:0000259" key="3">
    <source>
        <dbReference type="Pfam" id="PF13359"/>
    </source>
</evidence>
<gene>
    <name evidence="5" type="ORF">KUF71_001795</name>
</gene>
<dbReference type="InterPro" id="IPR027806">
    <property type="entry name" value="HARBI1_dom"/>
</dbReference>
<organism evidence="5 6">
    <name type="scientific">Frankliniella fusca</name>
    <dbReference type="NCBI Taxonomy" id="407009"/>
    <lineage>
        <taxon>Eukaryota</taxon>
        <taxon>Metazoa</taxon>
        <taxon>Ecdysozoa</taxon>
        <taxon>Arthropoda</taxon>
        <taxon>Hexapoda</taxon>
        <taxon>Insecta</taxon>
        <taxon>Pterygota</taxon>
        <taxon>Neoptera</taxon>
        <taxon>Paraneoptera</taxon>
        <taxon>Thysanoptera</taxon>
        <taxon>Terebrantia</taxon>
        <taxon>Thripoidea</taxon>
        <taxon>Thripidae</taxon>
        <taxon>Frankliniella</taxon>
    </lineage>
</organism>
<dbReference type="PANTHER" id="PTHR23080">
    <property type="entry name" value="THAP DOMAIN PROTEIN"/>
    <property type="match status" value="1"/>
</dbReference>
<proteinExistence type="predicted"/>
<accession>A0AAE1HLF2</accession>
<dbReference type="Proteomes" id="UP001219518">
    <property type="component" value="Unassembled WGS sequence"/>
</dbReference>
<evidence type="ECO:0000313" key="5">
    <source>
        <dbReference type="EMBL" id="KAK3923384.1"/>
    </source>
</evidence>
<dbReference type="EMBL" id="JAHWGI010001145">
    <property type="protein sequence ID" value="KAK3923384.1"/>
    <property type="molecule type" value="Genomic_DNA"/>
</dbReference>
<comment type="cofactor">
    <cofactor evidence="1">
        <name>a divalent metal cation</name>
        <dbReference type="ChEBI" id="CHEBI:60240"/>
    </cofactor>
</comment>
<feature type="domain" description="Transposase Helix-turn-helix" evidence="4">
    <location>
        <begin position="387"/>
        <end position="434"/>
    </location>
</feature>
<evidence type="ECO:0000313" key="6">
    <source>
        <dbReference type="Proteomes" id="UP001219518"/>
    </source>
</evidence>
<keyword evidence="6" id="KW-1185">Reference proteome</keyword>